<dbReference type="PANTHER" id="PTHR11640:SF31">
    <property type="entry name" value="IRREGULAR CHIASM C-ROUGHEST PROTEIN-RELATED"/>
    <property type="match status" value="1"/>
</dbReference>
<evidence type="ECO:0000256" key="7">
    <source>
        <dbReference type="ARBA" id="ARBA00023180"/>
    </source>
</evidence>
<evidence type="ECO:0000313" key="12">
    <source>
        <dbReference type="EMBL" id="RMX55640.1"/>
    </source>
</evidence>
<comment type="caution">
    <text evidence="12">The sequence shown here is derived from an EMBL/GenBank/DDBJ whole genome shotgun (WGS) entry which is preliminary data.</text>
</comment>
<evidence type="ECO:0000259" key="11">
    <source>
        <dbReference type="PROSITE" id="PS50835"/>
    </source>
</evidence>
<keyword evidence="8" id="KW-0393">Immunoglobulin domain</keyword>
<feature type="transmembrane region" description="Helical" evidence="10">
    <location>
        <begin position="818"/>
        <end position="843"/>
    </location>
</feature>
<dbReference type="EMBL" id="RCHS01001028">
    <property type="protein sequence ID" value="RMX55640.1"/>
    <property type="molecule type" value="Genomic_DNA"/>
</dbReference>
<dbReference type="InterPro" id="IPR049328">
    <property type="entry name" value="TM_ErbB1"/>
</dbReference>
<evidence type="ECO:0000256" key="9">
    <source>
        <dbReference type="SAM" id="MobiDB-lite"/>
    </source>
</evidence>
<protein>
    <recommendedName>
        <fullName evidence="11">Ig-like domain-containing protein</fullName>
    </recommendedName>
</protein>
<proteinExistence type="predicted"/>
<feature type="domain" description="Ig-like" evidence="11">
    <location>
        <begin position="714"/>
        <end position="800"/>
    </location>
</feature>
<evidence type="ECO:0000256" key="10">
    <source>
        <dbReference type="SAM" id="Phobius"/>
    </source>
</evidence>
<keyword evidence="7" id="KW-0325">Glycoprotein</keyword>
<dbReference type="Proteomes" id="UP000275408">
    <property type="component" value="Unassembled WGS sequence"/>
</dbReference>
<keyword evidence="3" id="KW-0547">Nucleotide-binding</keyword>
<feature type="domain" description="Ig-like" evidence="11">
    <location>
        <begin position="605"/>
        <end position="709"/>
    </location>
</feature>
<dbReference type="InterPro" id="IPR051275">
    <property type="entry name" value="Cell_adhesion_signaling"/>
</dbReference>
<keyword evidence="13" id="KW-1185">Reference proteome</keyword>
<accession>A0A3M6UPS3</accession>
<dbReference type="InterPro" id="IPR013783">
    <property type="entry name" value="Ig-like_fold"/>
</dbReference>
<evidence type="ECO:0000313" key="13">
    <source>
        <dbReference type="Proteomes" id="UP000275408"/>
    </source>
</evidence>
<keyword evidence="10" id="KW-0812">Transmembrane</keyword>
<dbReference type="Pfam" id="PF13927">
    <property type="entry name" value="Ig_3"/>
    <property type="match status" value="2"/>
</dbReference>
<comment type="subcellular location">
    <subcellularLocation>
        <location evidence="1">Membrane</location>
        <topology evidence="1">Single-pass type I membrane protein</topology>
    </subcellularLocation>
</comment>
<keyword evidence="10" id="KW-1133">Transmembrane helix</keyword>
<evidence type="ECO:0000256" key="1">
    <source>
        <dbReference type="ARBA" id="ARBA00004479"/>
    </source>
</evidence>
<dbReference type="SUPFAM" id="SSF48726">
    <property type="entry name" value="Immunoglobulin"/>
    <property type="match status" value="6"/>
</dbReference>
<feature type="domain" description="Ig-like" evidence="11">
    <location>
        <begin position="87"/>
        <end position="163"/>
    </location>
</feature>
<dbReference type="AlphaFoldDB" id="A0A3M6UPS3"/>
<dbReference type="InterPro" id="IPR007110">
    <property type="entry name" value="Ig-like_dom"/>
</dbReference>
<evidence type="ECO:0000256" key="6">
    <source>
        <dbReference type="ARBA" id="ARBA00023157"/>
    </source>
</evidence>
<dbReference type="CDD" id="cd00096">
    <property type="entry name" value="Ig"/>
    <property type="match status" value="1"/>
</dbReference>
<feature type="domain" description="Ig-like" evidence="11">
    <location>
        <begin position="504"/>
        <end position="598"/>
    </location>
</feature>
<feature type="domain" description="Ig-like" evidence="11">
    <location>
        <begin position="179"/>
        <end position="278"/>
    </location>
</feature>
<organism evidence="12 13">
    <name type="scientific">Pocillopora damicornis</name>
    <name type="common">Cauliflower coral</name>
    <name type="synonym">Millepora damicornis</name>
    <dbReference type="NCBI Taxonomy" id="46731"/>
    <lineage>
        <taxon>Eukaryota</taxon>
        <taxon>Metazoa</taxon>
        <taxon>Cnidaria</taxon>
        <taxon>Anthozoa</taxon>
        <taxon>Hexacorallia</taxon>
        <taxon>Scleractinia</taxon>
        <taxon>Astrocoeniina</taxon>
        <taxon>Pocilloporidae</taxon>
        <taxon>Pocillopora</taxon>
    </lineage>
</organism>
<sequence length="1009" mass="112023">MTSTRNIQSMCPFSVVVLAMCFSLLLTGQDFPVILRELGEAKFEGYRAFAQGMQFVVVLEVTGNNANPPDEIPEHVLSLPINATSCPSFKLVIIEMIGATDLTIDCNTTNPNANVTLLLDNVRLPVGGRVTLHKQVFTIHNISTRDTGRYKCVTSSGSSMTVFCQTVIYTSEEKQACCPKVTPEVKVMEAGMSTNFTCKAYTFGSLSKYFTLKWLREENGTSVEIRQGDTMHKQTVVSYGHSVLTITNAQLTPAEGVTYRCQITYRGTASSSLPLRLIVVKDFAPNIIFLKSLEESGTVKEKDKLSMRCQARSFPLSNITWIHNGAKMSVCLITRSQDCMGKSYKVLQDTNKQWLTSISQLIIESTSFPRDNGTYTCVARNSKSYDEKNLEISIETVPTLDKSKSFWTSRRIYCEISQSNPLPTFKWQHQNGPCLNFNPECYPDNSNWKDLPTSFVISPPSGDATYRSTVDIPLDTPSGFLRCLAANTGGSDENMMRFFASGMDSVRITTATKEYDEDDTLSMRCVRICRGKMTGWYKDGRQLLAATDPRINVTFGTESDLTWTNLVVEKLTVNDSGVYICAATDCQSKPLNVSRDIKVNKVFPPSILNFENQTAYHQISSELFCNVSAHPMPSQVQWFRGSQPLRNQIEVMDRLLPSACKTRSPGFYRVNGVVGKLIICKPADTLHTGFYTCKAANRKGESNATAFLNVLENPVIIRPANGSRSVELGEPWNSTCVVTGNPVPKVEWKRVDGNLVFTQKQYNNEEVVLMLESVSKKDLGMYLCVAVNSKGIAVAFVELAEADNPQPSTAPEGSSRKMLIALSVVGVLLFVLLIVILVCYVFFRRQRQKIKEYQSQFFPVTFEHAMIARGMEFLTSKQQTNSAYVSITGDNRPANDYYVTPYNTESNFPQTSLAGLNRQTSDDVESSPSLPLSRDMDTEQELDQDERYRMVDLGAGGSLSGNESGISLEEGNDEASAVAELRPLRVSAIPTSKVTAKAKLKSNSKETEI</sequence>
<dbReference type="GO" id="GO:0016020">
    <property type="term" value="C:membrane"/>
    <property type="evidence" value="ECO:0007669"/>
    <property type="project" value="UniProtKB-SubCell"/>
</dbReference>
<dbReference type="PROSITE" id="PS50835">
    <property type="entry name" value="IG_LIKE"/>
    <property type="match status" value="6"/>
</dbReference>
<dbReference type="InterPro" id="IPR003598">
    <property type="entry name" value="Ig_sub2"/>
</dbReference>
<feature type="region of interest" description="Disordered" evidence="9">
    <location>
        <begin position="909"/>
        <end position="943"/>
    </location>
</feature>
<dbReference type="SMART" id="SM00408">
    <property type="entry name" value="IGc2"/>
    <property type="match status" value="3"/>
</dbReference>
<name>A0A3M6UPS3_POCDA</name>
<evidence type="ECO:0000256" key="2">
    <source>
        <dbReference type="ARBA" id="ARBA00022553"/>
    </source>
</evidence>
<keyword evidence="5 10" id="KW-0472">Membrane</keyword>
<dbReference type="InterPro" id="IPR036179">
    <property type="entry name" value="Ig-like_dom_sf"/>
</dbReference>
<keyword evidence="6" id="KW-1015">Disulfide bond</keyword>
<feature type="compositionally biased region" description="Polar residues" evidence="9">
    <location>
        <begin position="909"/>
        <end position="919"/>
    </location>
</feature>
<feature type="domain" description="Ig-like" evidence="11">
    <location>
        <begin position="285"/>
        <end position="393"/>
    </location>
</feature>
<dbReference type="PANTHER" id="PTHR11640">
    <property type="entry name" value="NEPHRIN"/>
    <property type="match status" value="1"/>
</dbReference>
<dbReference type="Pfam" id="PF21314">
    <property type="entry name" value="TM_ErbB1"/>
    <property type="match status" value="1"/>
</dbReference>
<dbReference type="Gene3D" id="2.60.40.10">
    <property type="entry name" value="Immunoglobulins"/>
    <property type="match status" value="7"/>
</dbReference>
<dbReference type="OrthoDB" id="5984265at2759"/>
<evidence type="ECO:0000256" key="8">
    <source>
        <dbReference type="ARBA" id="ARBA00023319"/>
    </source>
</evidence>
<keyword evidence="4" id="KW-0067">ATP-binding</keyword>
<dbReference type="InterPro" id="IPR003599">
    <property type="entry name" value="Ig_sub"/>
</dbReference>
<keyword evidence="2" id="KW-0597">Phosphoprotein</keyword>
<dbReference type="SMART" id="SM00409">
    <property type="entry name" value="IG"/>
    <property type="match status" value="6"/>
</dbReference>
<dbReference type="GO" id="GO:0005524">
    <property type="term" value="F:ATP binding"/>
    <property type="evidence" value="ECO:0007669"/>
    <property type="project" value="UniProtKB-KW"/>
</dbReference>
<evidence type="ECO:0000256" key="3">
    <source>
        <dbReference type="ARBA" id="ARBA00022741"/>
    </source>
</evidence>
<evidence type="ECO:0000256" key="5">
    <source>
        <dbReference type="ARBA" id="ARBA00023136"/>
    </source>
</evidence>
<reference evidence="12 13" key="1">
    <citation type="journal article" date="2018" name="Sci. Rep.">
        <title>Comparative analysis of the Pocillopora damicornis genome highlights role of immune system in coral evolution.</title>
        <authorList>
            <person name="Cunning R."/>
            <person name="Bay R.A."/>
            <person name="Gillette P."/>
            <person name="Baker A.C."/>
            <person name="Traylor-Knowles N."/>
        </authorList>
    </citation>
    <scope>NUCLEOTIDE SEQUENCE [LARGE SCALE GENOMIC DNA]</scope>
    <source>
        <strain evidence="12">RSMAS</strain>
        <tissue evidence="12">Whole animal</tissue>
    </source>
</reference>
<gene>
    <name evidence="12" type="ORF">pdam_00001669</name>
</gene>
<evidence type="ECO:0000256" key="4">
    <source>
        <dbReference type="ARBA" id="ARBA00022840"/>
    </source>
</evidence>